<proteinExistence type="predicted"/>
<sequence length="104" mass="11664">MVPPTVKSAGELEWGLRESSWAIEVLRILFKSYQFFLAKMSAGDWKGGHSSTRTKCLLSILDLTDKTGRRIGRLLGHPSFSRYQLAIGREVIRIQESIIAISGK</sequence>
<evidence type="ECO:0000313" key="1">
    <source>
        <dbReference type="EMBL" id="ABD63134.1"/>
    </source>
</evidence>
<organism evidence="1">
    <name type="scientific">Asparagus officinalis</name>
    <name type="common">Garden asparagus</name>
    <dbReference type="NCBI Taxonomy" id="4686"/>
    <lineage>
        <taxon>Eukaryota</taxon>
        <taxon>Viridiplantae</taxon>
        <taxon>Streptophyta</taxon>
        <taxon>Embryophyta</taxon>
        <taxon>Tracheophyta</taxon>
        <taxon>Spermatophyta</taxon>
        <taxon>Magnoliopsida</taxon>
        <taxon>Liliopsida</taxon>
        <taxon>Asparagales</taxon>
        <taxon>Asparagaceae</taxon>
        <taxon>Asparagoideae</taxon>
        <taxon>Asparagus</taxon>
    </lineage>
</organism>
<gene>
    <name evidence="1" type="ORF">19.t00006</name>
</gene>
<reference evidence="1" key="1">
    <citation type="submission" date="2006-03" db="EMBL/GenBank/DDBJ databases">
        <title>Comparative Sequence and Genetic Analyses of Asparagus BACs Reveal No Microsynteny with Onion or Rice.</title>
        <authorList>
            <person name="Jernej J."/>
            <person name="Telgmann A."/>
            <person name="Jung C."/>
            <person name="Cheung F."/>
            <person name="Havey M.J."/>
            <person name="Town C.D."/>
        </authorList>
    </citation>
    <scope>NUCLEOTIDE SEQUENCE</scope>
</reference>
<protein>
    <submittedName>
        <fullName evidence="1">Uncharacterized protein</fullName>
    </submittedName>
</protein>
<name>Q2AA47_ASPOF</name>
<accession>Q2AA47</accession>
<dbReference type="AlphaFoldDB" id="Q2AA47"/>
<dbReference type="EMBL" id="AC183435">
    <property type="protein sequence ID" value="ABD63134.1"/>
    <property type="molecule type" value="Genomic_DNA"/>
</dbReference>